<accession>A0A564FTF3</accession>
<evidence type="ECO:0000256" key="1">
    <source>
        <dbReference type="SAM" id="Phobius"/>
    </source>
</evidence>
<organism evidence="3 4">
    <name type="scientific">Methylobacterium dankookense</name>
    <dbReference type="NCBI Taxonomy" id="560405"/>
    <lineage>
        <taxon>Bacteria</taxon>
        <taxon>Pseudomonadati</taxon>
        <taxon>Pseudomonadota</taxon>
        <taxon>Alphaproteobacteria</taxon>
        <taxon>Hyphomicrobiales</taxon>
        <taxon>Methylobacteriaceae</taxon>
        <taxon>Methylobacterium</taxon>
    </lineage>
</organism>
<evidence type="ECO:0000313" key="3">
    <source>
        <dbReference type="EMBL" id="VUF11297.1"/>
    </source>
</evidence>
<keyword evidence="1" id="KW-0812">Transmembrane</keyword>
<reference evidence="3 4" key="1">
    <citation type="submission" date="2019-06" db="EMBL/GenBank/DDBJ databases">
        <authorList>
            <person name="Rodrigo-Torres L."/>
            <person name="Arahal R. D."/>
            <person name="Lucena T."/>
        </authorList>
    </citation>
    <scope>NUCLEOTIDE SEQUENCE [LARGE SCALE GENOMIC DNA]</scope>
    <source>
        <strain evidence="3 4">SW08-7</strain>
    </source>
</reference>
<keyword evidence="1" id="KW-0472">Membrane</keyword>
<name>A0A564FTF3_9HYPH</name>
<dbReference type="AlphaFoldDB" id="A0A564FTF3"/>
<sequence>MSLIVFKVVLPPLLILAASLAGRRWGDAIGGWLVGLPLTSGPVAAFLAIQYGPDFAATATNGSLVGTSAQAAFSLGYALLTRQGWPLALVGGAAAYAGSGFLLQAAPLPHWGYFAVALVALSASAHLIPHREAVRSTIAAPWWDLPARMVVATTLVLTLTAAAAFVGAKTAGVLASFPVFGAILAVFAHRMRGAAMATQVLRGMVLALYGFATFFFVLGLLLVPAGILPAFLAALVATLLVQTGALKLIRRVPVTRTA</sequence>
<keyword evidence="5" id="KW-1185">Reference proteome</keyword>
<feature type="transmembrane region" description="Helical" evidence="1">
    <location>
        <begin position="29"/>
        <end position="49"/>
    </location>
</feature>
<evidence type="ECO:0000313" key="2">
    <source>
        <dbReference type="EMBL" id="GJD58229.1"/>
    </source>
</evidence>
<keyword evidence="1" id="KW-1133">Transmembrane helix</keyword>
<protein>
    <submittedName>
        <fullName evidence="3">Uncharacterized protein</fullName>
    </submittedName>
</protein>
<dbReference type="EMBL" id="CABFVH010000004">
    <property type="protein sequence ID" value="VUF11297.1"/>
    <property type="molecule type" value="Genomic_DNA"/>
</dbReference>
<dbReference type="RefSeq" id="WP_144760907.1">
    <property type="nucleotide sequence ID" value="NZ_BPQI01000135.1"/>
</dbReference>
<feature type="transmembrane region" description="Helical" evidence="1">
    <location>
        <begin position="87"/>
        <end position="105"/>
    </location>
</feature>
<feature type="transmembrane region" description="Helical" evidence="1">
    <location>
        <begin position="6"/>
        <end position="22"/>
    </location>
</feature>
<evidence type="ECO:0000313" key="4">
    <source>
        <dbReference type="Proteomes" id="UP000401717"/>
    </source>
</evidence>
<evidence type="ECO:0000313" key="5">
    <source>
        <dbReference type="Proteomes" id="UP001055303"/>
    </source>
</evidence>
<feature type="transmembrane region" description="Helical" evidence="1">
    <location>
        <begin position="111"/>
        <end position="128"/>
    </location>
</feature>
<reference evidence="2" key="3">
    <citation type="submission" date="2021-08" db="EMBL/GenBank/DDBJ databases">
        <authorList>
            <person name="Tani A."/>
            <person name="Ola A."/>
            <person name="Ogura Y."/>
            <person name="Katsura K."/>
            <person name="Hayashi T."/>
        </authorList>
    </citation>
    <scope>NUCLEOTIDE SEQUENCE</scope>
    <source>
        <strain evidence="2">DSM 22415</strain>
    </source>
</reference>
<dbReference type="OrthoDB" id="161727at2"/>
<reference evidence="2" key="2">
    <citation type="journal article" date="2021" name="Front. Microbiol.">
        <title>Comprehensive Comparative Genomics and Phenotyping of Methylobacterium Species.</title>
        <authorList>
            <person name="Alessa O."/>
            <person name="Ogura Y."/>
            <person name="Fujitani Y."/>
            <person name="Takami H."/>
            <person name="Hayashi T."/>
            <person name="Sahin N."/>
            <person name="Tani A."/>
        </authorList>
    </citation>
    <scope>NUCLEOTIDE SEQUENCE</scope>
    <source>
        <strain evidence="2">DSM 22415</strain>
    </source>
</reference>
<feature type="transmembrane region" description="Helical" evidence="1">
    <location>
        <begin position="200"/>
        <end position="221"/>
    </location>
</feature>
<proteinExistence type="predicted"/>
<dbReference type="Proteomes" id="UP001055303">
    <property type="component" value="Unassembled WGS sequence"/>
</dbReference>
<dbReference type="Proteomes" id="UP000401717">
    <property type="component" value="Unassembled WGS sequence"/>
</dbReference>
<dbReference type="EMBL" id="BPQI01000135">
    <property type="protein sequence ID" value="GJD58229.1"/>
    <property type="molecule type" value="Genomic_DNA"/>
</dbReference>
<gene>
    <name evidence="2" type="ORF">IFDJLNFL_4146</name>
    <name evidence="3" type="ORF">MTDSW087_00977</name>
</gene>
<feature type="transmembrane region" description="Helical" evidence="1">
    <location>
        <begin position="55"/>
        <end position="80"/>
    </location>
</feature>
<feature type="transmembrane region" description="Helical" evidence="1">
    <location>
        <begin position="172"/>
        <end position="188"/>
    </location>
</feature>
<feature type="transmembrane region" description="Helical" evidence="1">
    <location>
        <begin position="149"/>
        <end position="166"/>
    </location>
</feature>
<feature type="transmembrane region" description="Helical" evidence="1">
    <location>
        <begin position="227"/>
        <end position="249"/>
    </location>
</feature>